<keyword evidence="8" id="KW-0804">Transcription</keyword>
<evidence type="ECO:0000256" key="5">
    <source>
        <dbReference type="ARBA" id="ARBA00023015"/>
    </source>
</evidence>
<keyword evidence="5" id="KW-0805">Transcription regulation</keyword>
<dbReference type="PROSITE" id="PS00028">
    <property type="entry name" value="ZINC_FINGER_C2H2_1"/>
    <property type="match status" value="1"/>
</dbReference>
<dbReference type="GO" id="GO:0003677">
    <property type="term" value="F:DNA binding"/>
    <property type="evidence" value="ECO:0007669"/>
    <property type="project" value="UniProtKB-KW"/>
</dbReference>
<dbReference type="GO" id="GO:0008270">
    <property type="term" value="F:zinc ion binding"/>
    <property type="evidence" value="ECO:0007669"/>
    <property type="project" value="UniProtKB-KW"/>
</dbReference>
<keyword evidence="13" id="KW-1185">Reference proteome</keyword>
<accession>A0AAV7BFU4</accession>
<keyword evidence="4" id="KW-0862">Zinc</keyword>
<keyword evidence="3" id="KW-0863">Zinc-finger</keyword>
<dbReference type="InterPro" id="IPR013087">
    <property type="entry name" value="Znf_C2H2_type"/>
</dbReference>
<evidence type="ECO:0000256" key="2">
    <source>
        <dbReference type="ARBA" id="ARBA00022737"/>
    </source>
</evidence>
<evidence type="ECO:0000256" key="4">
    <source>
        <dbReference type="ARBA" id="ARBA00022833"/>
    </source>
</evidence>
<feature type="region of interest" description="Disordered" evidence="10">
    <location>
        <begin position="335"/>
        <end position="354"/>
    </location>
</feature>
<keyword evidence="1" id="KW-0479">Metal-binding</keyword>
<dbReference type="Gene3D" id="3.30.160.60">
    <property type="entry name" value="Classic Zinc Finger"/>
    <property type="match status" value="2"/>
</dbReference>
<feature type="domain" description="C2H2-type" evidence="11">
    <location>
        <begin position="693"/>
        <end position="714"/>
    </location>
</feature>
<dbReference type="InterPro" id="IPR038861">
    <property type="entry name" value="ADNP/ADNP2"/>
</dbReference>
<evidence type="ECO:0000259" key="11">
    <source>
        <dbReference type="PROSITE" id="PS00028"/>
    </source>
</evidence>
<comment type="caution">
    <text evidence="12">The sequence shown here is derived from an EMBL/GenBank/DDBJ whole genome shotgun (WGS) entry which is preliminary data.</text>
</comment>
<dbReference type="CDD" id="cd00086">
    <property type="entry name" value="homeodomain"/>
    <property type="match status" value="1"/>
</dbReference>
<proteinExistence type="predicted"/>
<keyword evidence="7" id="KW-0371">Homeobox</keyword>
<dbReference type="PANTHER" id="PTHR15740">
    <property type="entry name" value="NEUROPROTECTIVE PEPTIDE-CONTAINING PROTEIN"/>
    <property type="match status" value="1"/>
</dbReference>
<feature type="region of interest" description="Disordered" evidence="10">
    <location>
        <begin position="26"/>
        <end position="46"/>
    </location>
</feature>
<dbReference type="InterPro" id="IPR045762">
    <property type="entry name" value="ADNP_Znf"/>
</dbReference>
<evidence type="ECO:0000256" key="8">
    <source>
        <dbReference type="ARBA" id="ARBA00023163"/>
    </source>
</evidence>
<evidence type="ECO:0000256" key="3">
    <source>
        <dbReference type="ARBA" id="ARBA00022771"/>
    </source>
</evidence>
<reference evidence="12" key="1">
    <citation type="thesis" date="2020" institute="ProQuest LLC" country="789 East Eisenhower Parkway, Ann Arbor, MI, USA">
        <title>Comparative Genomics and Chromosome Evolution.</title>
        <authorList>
            <person name="Mudd A.B."/>
        </authorList>
    </citation>
    <scope>NUCLEOTIDE SEQUENCE</scope>
    <source>
        <strain evidence="12">237g6f4</strain>
        <tissue evidence="12">Blood</tissue>
    </source>
</reference>
<organism evidence="12 13">
    <name type="scientific">Engystomops pustulosus</name>
    <name type="common">Tungara frog</name>
    <name type="synonym">Physalaemus pustulosus</name>
    <dbReference type="NCBI Taxonomy" id="76066"/>
    <lineage>
        <taxon>Eukaryota</taxon>
        <taxon>Metazoa</taxon>
        <taxon>Chordata</taxon>
        <taxon>Craniata</taxon>
        <taxon>Vertebrata</taxon>
        <taxon>Euteleostomi</taxon>
        <taxon>Amphibia</taxon>
        <taxon>Batrachia</taxon>
        <taxon>Anura</taxon>
        <taxon>Neobatrachia</taxon>
        <taxon>Hyloidea</taxon>
        <taxon>Leptodactylidae</taxon>
        <taxon>Leiuperinae</taxon>
        <taxon>Engystomops</taxon>
    </lineage>
</organism>
<dbReference type="Proteomes" id="UP000824782">
    <property type="component" value="Unassembled WGS sequence"/>
</dbReference>
<evidence type="ECO:0000256" key="10">
    <source>
        <dbReference type="SAM" id="MobiDB-lite"/>
    </source>
</evidence>
<evidence type="ECO:0000256" key="1">
    <source>
        <dbReference type="ARBA" id="ARBA00022723"/>
    </source>
</evidence>
<evidence type="ECO:0000256" key="9">
    <source>
        <dbReference type="ARBA" id="ARBA00023242"/>
    </source>
</evidence>
<feature type="compositionally biased region" description="Polar residues" evidence="10">
    <location>
        <begin position="883"/>
        <end position="893"/>
    </location>
</feature>
<evidence type="ECO:0000313" key="12">
    <source>
        <dbReference type="EMBL" id="KAG8571474.1"/>
    </source>
</evidence>
<keyword evidence="9" id="KW-0539">Nucleus</keyword>
<dbReference type="AlphaFoldDB" id="A0AAV7BFU4"/>
<dbReference type="SMART" id="SM00355">
    <property type="entry name" value="ZnF_C2H2"/>
    <property type="match status" value="8"/>
</dbReference>
<keyword evidence="2" id="KW-0677">Repeat</keyword>
<dbReference type="SMART" id="SM00389">
    <property type="entry name" value="HOX"/>
    <property type="match status" value="1"/>
</dbReference>
<gene>
    <name evidence="12" type="ORF">GDO81_011663</name>
</gene>
<evidence type="ECO:0000256" key="7">
    <source>
        <dbReference type="ARBA" id="ARBA00023155"/>
    </source>
</evidence>
<name>A0AAV7BFU4_ENGPU</name>
<evidence type="ECO:0000313" key="13">
    <source>
        <dbReference type="Proteomes" id="UP000824782"/>
    </source>
</evidence>
<evidence type="ECO:0000256" key="6">
    <source>
        <dbReference type="ARBA" id="ARBA00023125"/>
    </source>
</evidence>
<dbReference type="GO" id="GO:0005634">
    <property type="term" value="C:nucleus"/>
    <property type="evidence" value="ECO:0007669"/>
    <property type="project" value="TreeGrafter"/>
</dbReference>
<dbReference type="InterPro" id="IPR001356">
    <property type="entry name" value="HD"/>
</dbReference>
<dbReference type="Pfam" id="PF19627">
    <property type="entry name" value="ADNP_N"/>
    <property type="match status" value="1"/>
</dbReference>
<dbReference type="PANTHER" id="PTHR15740:SF2">
    <property type="entry name" value="ACTIVITY-DEPENDENT NEUROPROTECTOR HOMEOBOX PROTEIN 2"/>
    <property type="match status" value="1"/>
</dbReference>
<sequence>MQIIGSLTSLPSYIPGRHFLAVRQLGGRRTGGGRGTQTASWPARPPTRASKMFQAPVNNLEKIRKARKRVKQLLLQIGLETCREEFEEIETNNPGDTHISSTSWEDVSLWEAIGRRNSYRSKQFCCSLCKFSTRLLSSFKSHLQRYHEDEKDQELMSACPSCPYTSQTKNVIKHMRIFHSSVRKVQSPKESPKTGNAGKFSCRKCNFSDTLYYTLKRHVLMTHHQAELEIYFGEKSEEEIKQSSTLKISIDSRFYCKKCSFITSNRDALIYHILTSDKHRDLELKLRSDVCDIGRPLTRRPYRKFHAKSPTVAQSLKSSVLLPKSSPIAPAASKDVQVTSLPQNGPNPPPVLGAPNPLIQKIVPVSNISDPAGGLGQNLSTIAPTAQVGFVTAQLPQNQSITLQASLPQSVFLSPRFPLNQPVTTAVLPSGGQVIPGAQAGVRSAVLPINQALALNQSTVLTCPQSLQSAVINVNPGVRFPVNQTVSPNNLPGGQPGIPQNTILTAPILRQLIPTGKQVNGIPTYTLAPISVTLPVGPCAIPAVNPPTVPVQVSSPPDKVMQVSTSPASAPSPPVVQQAQTVAKKQPKSVAAKSPGALGKEAKQWKTCPVCSELFPSNVYEVHMQIAHIKQEGSPNKPTQSSTTNEAKETVVIAAQASFLKVLKENTIRCVICKTFTQEGDLLKHLLMHGMVCLYCKAVFFELRNFIYHMKILHVAKKKVHGDFIKKGITLSTDAYGDAIFPHFNFTFNLTKEELGDINMHLAVVTGNSANTATPMYIKIQPAPQISTAEDQQVSKCPFCNGALSRSEVYETHLKEKHHIMPTVHTILKTPAFKCIHCCGVYTGTMTLPAISIHLQRCRNAPKDITSGAELVAENNGPKIKQNGDSQGASNESKNTHRPGPNASKDQVPSKRRRLEIKVDPSESLDALQSLDILELVPDSNATVSHEAKKEFLSRYFHKKPYPSKREIELLSVVLEMWKSDVASFFGTKRYICLKALRGQKHRVLLGFKMADLKKVEHEIDLSEDY</sequence>
<feature type="region of interest" description="Disordered" evidence="10">
    <location>
        <begin position="873"/>
        <end position="913"/>
    </location>
</feature>
<dbReference type="GO" id="GO:0010468">
    <property type="term" value="P:regulation of gene expression"/>
    <property type="evidence" value="ECO:0007669"/>
    <property type="project" value="TreeGrafter"/>
</dbReference>
<feature type="region of interest" description="Disordered" evidence="10">
    <location>
        <begin position="552"/>
        <end position="574"/>
    </location>
</feature>
<protein>
    <recommendedName>
        <fullName evidence="11">C2H2-type domain-containing protein</fullName>
    </recommendedName>
</protein>
<dbReference type="InterPro" id="IPR009057">
    <property type="entry name" value="Homeodomain-like_sf"/>
</dbReference>
<keyword evidence="6" id="KW-0238">DNA-binding</keyword>
<dbReference type="EMBL" id="WNYA01000005">
    <property type="protein sequence ID" value="KAG8571474.1"/>
    <property type="molecule type" value="Genomic_DNA"/>
</dbReference>
<dbReference type="SUPFAM" id="SSF46689">
    <property type="entry name" value="Homeodomain-like"/>
    <property type="match status" value="1"/>
</dbReference>